<keyword evidence="5" id="KW-0430">Lectin</keyword>
<protein>
    <recommendedName>
        <fullName evidence="3">Lectin-like protein BA14k</fullName>
    </recommendedName>
</protein>
<organism evidence="9 10">
    <name type="scientific">Bartonella acomydis</name>
    <dbReference type="NCBI Taxonomy" id="686234"/>
    <lineage>
        <taxon>Bacteria</taxon>
        <taxon>Pseudomonadati</taxon>
        <taxon>Pseudomonadota</taxon>
        <taxon>Alphaproteobacteria</taxon>
        <taxon>Hyphomicrobiales</taxon>
        <taxon>Bartonellaceae</taxon>
        <taxon>Bartonella</taxon>
    </lineage>
</organism>
<sequence>MKKMIKLGILSAVSIATILAPLDTTLADIKLSYGEDIVTKTMKDMEKRIDNQMRSTERRINNQTKNMDSKFSSHFDSFHSSDHRPYHHVDRKKREQKHHHVERKTYRRVEHKTITHRHIYEHNVNRNNSGDALAAGIIGLAAGAVLGNVLKQPKQPQIVYQAVPQNQIIYQEVPQVVYQQVPQNQIIYEAQSTTVYQPLHQPWTRNWLQYCQKRYRSFNPRTGTFRGYDGLDHFCYAPVN</sequence>
<comment type="similarity">
    <text evidence="2">Belongs to the BA14k family.</text>
</comment>
<dbReference type="RefSeq" id="WP_345096626.1">
    <property type="nucleotide sequence ID" value="NZ_BAABIY010000014.1"/>
</dbReference>
<feature type="signal peptide" evidence="8">
    <location>
        <begin position="1"/>
        <end position="20"/>
    </location>
</feature>
<evidence type="ECO:0000313" key="10">
    <source>
        <dbReference type="Proteomes" id="UP001501525"/>
    </source>
</evidence>
<comment type="function">
    <text evidence="6">Has immunoglobulin-binding and hemagglutination properties, and can bind to mannose. Essential for virulence. May be involved in LPS biosynthesis or polysaccharide transport.</text>
</comment>
<keyword evidence="10" id="KW-1185">Reference proteome</keyword>
<comment type="caution">
    <text evidence="9">The sequence shown here is derived from an EMBL/GenBank/DDBJ whole genome shotgun (WGS) entry which is preliminary data.</text>
</comment>
<feature type="chain" id="PRO_5045479788" description="Lectin-like protein BA14k" evidence="8">
    <location>
        <begin position="21"/>
        <end position="240"/>
    </location>
</feature>
<dbReference type="InterPro" id="IPR012413">
    <property type="entry name" value="BA14K"/>
</dbReference>
<feature type="region of interest" description="Disordered" evidence="7">
    <location>
        <begin position="76"/>
        <end position="103"/>
    </location>
</feature>
<dbReference type="Proteomes" id="UP001501525">
    <property type="component" value="Unassembled WGS sequence"/>
</dbReference>
<feature type="compositionally biased region" description="Basic and acidic residues" evidence="7">
    <location>
        <begin position="76"/>
        <end position="88"/>
    </location>
</feature>
<evidence type="ECO:0000256" key="7">
    <source>
        <dbReference type="SAM" id="MobiDB-lite"/>
    </source>
</evidence>
<dbReference type="EMBL" id="BAABIY010000014">
    <property type="protein sequence ID" value="GAA5097475.1"/>
    <property type="molecule type" value="Genomic_DNA"/>
</dbReference>
<evidence type="ECO:0000256" key="4">
    <source>
        <dbReference type="ARBA" id="ARBA00022475"/>
    </source>
</evidence>
<evidence type="ECO:0000256" key="6">
    <source>
        <dbReference type="ARBA" id="ARBA00025321"/>
    </source>
</evidence>
<keyword evidence="8" id="KW-0732">Signal</keyword>
<evidence type="ECO:0000313" key="9">
    <source>
        <dbReference type="EMBL" id="GAA5097475.1"/>
    </source>
</evidence>
<proteinExistence type="inferred from homology"/>
<reference evidence="10" key="1">
    <citation type="journal article" date="2019" name="Int. J. Syst. Evol. Microbiol.">
        <title>The Global Catalogue of Microorganisms (GCM) 10K type strain sequencing project: providing services to taxonomists for standard genome sequencing and annotation.</title>
        <authorList>
            <consortium name="The Broad Institute Genomics Platform"/>
            <consortium name="The Broad Institute Genome Sequencing Center for Infectious Disease"/>
            <person name="Wu L."/>
            <person name="Ma J."/>
        </authorList>
    </citation>
    <scope>NUCLEOTIDE SEQUENCE [LARGE SCALE GENOMIC DNA]</scope>
    <source>
        <strain evidence="10">JCM 17706</strain>
    </source>
</reference>
<name>A0ABP9MJ94_9HYPH</name>
<evidence type="ECO:0000256" key="1">
    <source>
        <dbReference type="ARBA" id="ARBA00004167"/>
    </source>
</evidence>
<keyword evidence="4" id="KW-1003">Cell membrane</keyword>
<accession>A0ABP9MJ94</accession>
<feature type="compositionally biased region" description="Basic residues" evidence="7">
    <location>
        <begin position="89"/>
        <end position="102"/>
    </location>
</feature>
<evidence type="ECO:0000256" key="3">
    <source>
        <dbReference type="ARBA" id="ARBA00020552"/>
    </source>
</evidence>
<gene>
    <name evidence="9" type="ORF">GCM10023260_07290</name>
</gene>
<comment type="subcellular location">
    <subcellularLocation>
        <location evidence="1">Membrane</location>
        <topology evidence="1">Single-pass membrane protein</topology>
    </subcellularLocation>
</comment>
<dbReference type="Pfam" id="PF07886">
    <property type="entry name" value="BA14K"/>
    <property type="match status" value="1"/>
</dbReference>
<evidence type="ECO:0000256" key="5">
    <source>
        <dbReference type="ARBA" id="ARBA00022734"/>
    </source>
</evidence>
<evidence type="ECO:0000256" key="8">
    <source>
        <dbReference type="SAM" id="SignalP"/>
    </source>
</evidence>
<evidence type="ECO:0000256" key="2">
    <source>
        <dbReference type="ARBA" id="ARBA00010270"/>
    </source>
</evidence>
<keyword evidence="4" id="KW-0472">Membrane</keyword>